<proteinExistence type="predicted"/>
<comment type="caution">
    <text evidence="3">The sequence shown here is derived from an EMBL/GenBank/DDBJ whole genome shotgun (WGS) entry which is preliminary data.</text>
</comment>
<gene>
    <name evidence="3" type="ORF">GCM10010515_67170</name>
</gene>
<evidence type="ECO:0000259" key="2">
    <source>
        <dbReference type="SMART" id="SM00829"/>
    </source>
</evidence>
<reference evidence="3" key="2">
    <citation type="submission" date="2020-09" db="EMBL/GenBank/DDBJ databases">
        <authorList>
            <person name="Sun Q."/>
            <person name="Ohkuma M."/>
        </authorList>
    </citation>
    <scope>NUCLEOTIDE SEQUENCE</scope>
    <source>
        <strain evidence="3">JCM 4956</strain>
    </source>
</reference>
<accession>A0A918NRN8</accession>
<reference evidence="3" key="1">
    <citation type="journal article" date="2014" name="Int. J. Syst. Evol. Microbiol.">
        <title>Complete genome sequence of Corynebacterium casei LMG S-19264T (=DSM 44701T), isolated from a smear-ripened cheese.</title>
        <authorList>
            <consortium name="US DOE Joint Genome Institute (JGI-PGF)"/>
            <person name="Walter F."/>
            <person name="Albersmeier A."/>
            <person name="Kalinowski J."/>
            <person name="Ruckert C."/>
        </authorList>
    </citation>
    <scope>NUCLEOTIDE SEQUENCE</scope>
    <source>
        <strain evidence="3">JCM 4956</strain>
    </source>
</reference>
<dbReference type="GO" id="GO:0016491">
    <property type="term" value="F:oxidoreductase activity"/>
    <property type="evidence" value="ECO:0007669"/>
    <property type="project" value="UniProtKB-KW"/>
</dbReference>
<dbReference type="Proteomes" id="UP000645555">
    <property type="component" value="Unassembled WGS sequence"/>
</dbReference>
<feature type="domain" description="Enoyl reductase (ER)" evidence="2">
    <location>
        <begin position="16"/>
        <end position="313"/>
    </location>
</feature>
<dbReference type="InterPro" id="IPR020843">
    <property type="entry name" value="ER"/>
</dbReference>
<dbReference type="Pfam" id="PF13602">
    <property type="entry name" value="ADH_zinc_N_2"/>
    <property type="match status" value="1"/>
</dbReference>
<dbReference type="AlphaFoldDB" id="A0A918NRN8"/>
<dbReference type="InterPro" id="IPR036291">
    <property type="entry name" value="NAD(P)-bd_dom_sf"/>
</dbReference>
<keyword evidence="1" id="KW-0560">Oxidoreductase</keyword>
<evidence type="ECO:0000313" key="4">
    <source>
        <dbReference type="Proteomes" id="UP000645555"/>
    </source>
</evidence>
<evidence type="ECO:0000256" key="1">
    <source>
        <dbReference type="ARBA" id="ARBA00023002"/>
    </source>
</evidence>
<keyword evidence="4" id="KW-1185">Reference proteome</keyword>
<dbReference type="SMART" id="SM00829">
    <property type="entry name" value="PKS_ER"/>
    <property type="match status" value="1"/>
</dbReference>
<dbReference type="SUPFAM" id="SSF51735">
    <property type="entry name" value="NAD(P)-binding Rossmann-fold domains"/>
    <property type="match status" value="1"/>
</dbReference>
<dbReference type="PANTHER" id="PTHR11695">
    <property type="entry name" value="ALCOHOL DEHYDROGENASE RELATED"/>
    <property type="match status" value="1"/>
</dbReference>
<dbReference type="Gene3D" id="3.40.50.720">
    <property type="entry name" value="NAD(P)-binding Rossmann-like Domain"/>
    <property type="match status" value="1"/>
</dbReference>
<dbReference type="RefSeq" id="WP_190039400.1">
    <property type="nucleotide sequence ID" value="NZ_BMWD01000033.1"/>
</dbReference>
<dbReference type="InterPro" id="IPR050700">
    <property type="entry name" value="YIM1/Zinc_Alcohol_DH_Fams"/>
</dbReference>
<dbReference type="InterPro" id="IPR011032">
    <property type="entry name" value="GroES-like_sf"/>
</dbReference>
<dbReference type="GO" id="GO:0008270">
    <property type="term" value="F:zinc ion binding"/>
    <property type="evidence" value="ECO:0007669"/>
    <property type="project" value="InterPro"/>
</dbReference>
<dbReference type="Gene3D" id="3.90.180.10">
    <property type="entry name" value="Medium-chain alcohol dehydrogenases, catalytic domain"/>
    <property type="match status" value="1"/>
</dbReference>
<name>A0A918NRN8_9ACTN</name>
<dbReference type="PROSITE" id="PS01162">
    <property type="entry name" value="QOR_ZETA_CRYSTAL"/>
    <property type="match status" value="1"/>
</dbReference>
<protein>
    <submittedName>
        <fullName evidence="3">NADPH:quinone reductase</fullName>
    </submittedName>
</protein>
<sequence length="316" mass="33152">MSTPRTMRAISQDVLGGPEVLKEVELEVPEPGPSEILVRVYAAGLNPTDWKHRAGGGFLRTPPFVLGWDVSGVVEAVGLGVTLHQPGDEVFGMLPYPHGVGAHAEYVAAPARAFARKPSGIDHIQAGALPLAALTAWQALVDTADVRSGQRVLIHAAAGGVGHLAVQIAKARGAYVIGTASSGKHEYLRGLGVDEPVDYRETDFAEAVRDVDVVLDTIGGDYRSRSLRTLRPGGLLVSILPTGTTELAEEADRSGVRGIEMLVEADQAGMNAIADLVAKGRLRATVAETFALADAAKAHALGDTGRTTGKLVLQVR</sequence>
<dbReference type="InterPro" id="IPR002364">
    <property type="entry name" value="Quin_OxRdtase/zeta-crystal_CS"/>
</dbReference>
<evidence type="ECO:0000313" key="3">
    <source>
        <dbReference type="EMBL" id="GGX90599.1"/>
    </source>
</evidence>
<dbReference type="InterPro" id="IPR013154">
    <property type="entry name" value="ADH-like_N"/>
</dbReference>
<dbReference type="SUPFAM" id="SSF50129">
    <property type="entry name" value="GroES-like"/>
    <property type="match status" value="1"/>
</dbReference>
<organism evidence="3 4">
    <name type="scientific">Streptomyces fructofermentans</name>
    <dbReference type="NCBI Taxonomy" id="152141"/>
    <lineage>
        <taxon>Bacteria</taxon>
        <taxon>Bacillati</taxon>
        <taxon>Actinomycetota</taxon>
        <taxon>Actinomycetes</taxon>
        <taxon>Kitasatosporales</taxon>
        <taxon>Streptomycetaceae</taxon>
        <taxon>Streptomyces</taxon>
    </lineage>
</organism>
<dbReference type="EMBL" id="BMWD01000033">
    <property type="protein sequence ID" value="GGX90599.1"/>
    <property type="molecule type" value="Genomic_DNA"/>
</dbReference>
<dbReference type="PANTHER" id="PTHR11695:SF294">
    <property type="entry name" value="RETICULON-4-INTERACTING PROTEIN 1, MITOCHONDRIAL"/>
    <property type="match status" value="1"/>
</dbReference>
<dbReference type="CDD" id="cd05289">
    <property type="entry name" value="MDR_like_2"/>
    <property type="match status" value="1"/>
</dbReference>
<dbReference type="Pfam" id="PF08240">
    <property type="entry name" value="ADH_N"/>
    <property type="match status" value="1"/>
</dbReference>